<protein>
    <recommendedName>
        <fullName evidence="7">Reverse transcriptase Ty1/copia-type domain-containing protein</fullName>
    </recommendedName>
</protein>
<feature type="domain" description="Retrovirus-related Pol polyprotein from transposon TNT 1-94-like beta-barrel" evidence="4">
    <location>
        <begin position="86"/>
        <end position="159"/>
    </location>
</feature>
<dbReference type="Pfam" id="PF07727">
    <property type="entry name" value="RVT_2"/>
    <property type="match status" value="1"/>
</dbReference>
<accession>A0AAD8VMT5</accession>
<evidence type="ECO:0000259" key="3">
    <source>
        <dbReference type="Pfam" id="PF07727"/>
    </source>
</evidence>
<keyword evidence="1" id="KW-0378">Hydrolase</keyword>
<dbReference type="AlphaFoldDB" id="A0AAD8VMT5"/>
<dbReference type="GO" id="GO:0004190">
    <property type="term" value="F:aspartic-type endopeptidase activity"/>
    <property type="evidence" value="ECO:0007669"/>
    <property type="project" value="UniProtKB-KW"/>
</dbReference>
<evidence type="ECO:0000256" key="2">
    <source>
        <dbReference type="SAM" id="MobiDB-lite"/>
    </source>
</evidence>
<dbReference type="InterPro" id="IPR043502">
    <property type="entry name" value="DNA/RNA_pol_sf"/>
</dbReference>
<keyword evidence="1" id="KW-0064">Aspartyl protease</keyword>
<sequence>MHPMSGAHQGASAFAPGLLGPRPQAPPQLHPQAYVTLPTPPTMAPQQATVFYPNYPSYGSSSVPTWDPSALANYFNSMSLHAPSEWVMDTGASAHMSSDAGNLTSLSPNPPHKHVIVGDGTSLSVTHSGHVNFHAPTSCRRLSLRDVLVTPRIIKNLISDNHYSVEFDPWGFSVKDLRTGAVTLRCSSTGDLYPLTIPTSVPRALAAITADTDLRHRRLGHPGPATAPGRSTPPLSARHTAPPALPRTPAGPSTPPASVDCGPMPPASPAASGAATPVSSNGASSSSNGDPSSSCSSSGASSPHSTAAPSRRQPPAAVPHPMMTRRQAGKVIGPRDRLNLHVDTVTSPISPSPVPKSVRGALQDPHWLAAMTDEYGALHANNTWYLVRPLPTRTSSPEHGVDFDEIFSPVVKPATIHVILFVALSLNWRIRQLNVKNAFLHGKLSELVYCHQPTGFIDSTRPAHVCHLNRALYGLKQAPWAWYHRFASFITTLSFTCSKSDTSLFILHGSMGTAYPLLYVDDIILTASTSTLLERVITALSAEFTMSDLGELHHFLGPAVRRDSNGMFLSQTQYALEILERAGMSSCHSASTPVDTSPKLPTAAGSPVADPPEYRSLAGALQYLTFTRPDIA</sequence>
<comment type="caution">
    <text evidence="5">The sequence shown here is derived from an EMBL/GenBank/DDBJ whole genome shotgun (WGS) entry which is preliminary data.</text>
</comment>
<gene>
    <name evidence="5" type="ORF">QYE76_019109</name>
</gene>
<dbReference type="InterPro" id="IPR054722">
    <property type="entry name" value="PolX-like_BBD"/>
</dbReference>
<evidence type="ECO:0000313" key="5">
    <source>
        <dbReference type="EMBL" id="KAK1613592.1"/>
    </source>
</evidence>
<feature type="region of interest" description="Disordered" evidence="2">
    <location>
        <begin position="213"/>
        <end position="322"/>
    </location>
</feature>
<dbReference type="InterPro" id="IPR013103">
    <property type="entry name" value="RVT_2"/>
</dbReference>
<evidence type="ECO:0000259" key="4">
    <source>
        <dbReference type="Pfam" id="PF22936"/>
    </source>
</evidence>
<keyword evidence="1" id="KW-0645">Protease</keyword>
<dbReference type="EMBL" id="JAUUTY010000006">
    <property type="protein sequence ID" value="KAK1613592.1"/>
    <property type="molecule type" value="Genomic_DNA"/>
</dbReference>
<feature type="domain" description="Reverse transcriptase Ty1/copia-type" evidence="3">
    <location>
        <begin position="399"/>
        <end position="594"/>
    </location>
</feature>
<feature type="compositionally biased region" description="Low complexity" evidence="2">
    <location>
        <begin position="269"/>
        <end position="310"/>
    </location>
</feature>
<evidence type="ECO:0000313" key="6">
    <source>
        <dbReference type="Proteomes" id="UP001231189"/>
    </source>
</evidence>
<dbReference type="Pfam" id="PF22936">
    <property type="entry name" value="Pol_BBD"/>
    <property type="match status" value="1"/>
</dbReference>
<evidence type="ECO:0000256" key="1">
    <source>
        <dbReference type="ARBA" id="ARBA00022750"/>
    </source>
</evidence>
<organism evidence="5 6">
    <name type="scientific">Lolium multiflorum</name>
    <name type="common">Italian ryegrass</name>
    <name type="synonym">Lolium perenne subsp. multiflorum</name>
    <dbReference type="NCBI Taxonomy" id="4521"/>
    <lineage>
        <taxon>Eukaryota</taxon>
        <taxon>Viridiplantae</taxon>
        <taxon>Streptophyta</taxon>
        <taxon>Embryophyta</taxon>
        <taxon>Tracheophyta</taxon>
        <taxon>Spermatophyta</taxon>
        <taxon>Magnoliopsida</taxon>
        <taxon>Liliopsida</taxon>
        <taxon>Poales</taxon>
        <taxon>Poaceae</taxon>
        <taxon>BOP clade</taxon>
        <taxon>Pooideae</taxon>
        <taxon>Poodae</taxon>
        <taxon>Poeae</taxon>
        <taxon>Poeae Chloroplast Group 2 (Poeae type)</taxon>
        <taxon>Loliodinae</taxon>
        <taxon>Loliinae</taxon>
        <taxon>Lolium</taxon>
    </lineage>
</organism>
<evidence type="ECO:0008006" key="7">
    <source>
        <dbReference type="Google" id="ProtNLM"/>
    </source>
</evidence>
<feature type="region of interest" description="Disordered" evidence="2">
    <location>
        <begin position="1"/>
        <end position="40"/>
    </location>
</feature>
<reference evidence="5" key="1">
    <citation type="submission" date="2023-07" db="EMBL/GenBank/DDBJ databases">
        <title>A chromosome-level genome assembly of Lolium multiflorum.</title>
        <authorList>
            <person name="Chen Y."/>
            <person name="Copetti D."/>
            <person name="Kolliker R."/>
            <person name="Studer B."/>
        </authorList>
    </citation>
    <scope>NUCLEOTIDE SEQUENCE</scope>
    <source>
        <strain evidence="5">02402/16</strain>
        <tissue evidence="5">Leaf</tissue>
    </source>
</reference>
<name>A0AAD8VMT5_LOLMU</name>
<feature type="region of interest" description="Disordered" evidence="2">
    <location>
        <begin position="589"/>
        <end position="608"/>
    </location>
</feature>
<dbReference type="Proteomes" id="UP001231189">
    <property type="component" value="Unassembled WGS sequence"/>
</dbReference>
<dbReference type="SUPFAM" id="SSF56672">
    <property type="entry name" value="DNA/RNA polymerases"/>
    <property type="match status" value="1"/>
</dbReference>
<proteinExistence type="predicted"/>
<keyword evidence="6" id="KW-1185">Reference proteome</keyword>